<dbReference type="InterPro" id="IPR009057">
    <property type="entry name" value="Homeodomain-like_sf"/>
</dbReference>
<name>A0A8J2XWH8_9BACT</name>
<dbReference type="PANTHER" id="PTHR43280">
    <property type="entry name" value="ARAC-FAMILY TRANSCRIPTIONAL REGULATOR"/>
    <property type="match status" value="1"/>
</dbReference>
<dbReference type="PROSITE" id="PS01124">
    <property type="entry name" value="HTH_ARAC_FAMILY_2"/>
    <property type="match status" value="1"/>
</dbReference>
<proteinExistence type="predicted"/>
<dbReference type="Proteomes" id="UP000607559">
    <property type="component" value="Unassembled WGS sequence"/>
</dbReference>
<dbReference type="InterPro" id="IPR018060">
    <property type="entry name" value="HTH_AraC"/>
</dbReference>
<organism evidence="5 6">
    <name type="scientific">Puia dinghuensis</name>
    <dbReference type="NCBI Taxonomy" id="1792502"/>
    <lineage>
        <taxon>Bacteria</taxon>
        <taxon>Pseudomonadati</taxon>
        <taxon>Bacteroidota</taxon>
        <taxon>Chitinophagia</taxon>
        <taxon>Chitinophagales</taxon>
        <taxon>Chitinophagaceae</taxon>
        <taxon>Puia</taxon>
    </lineage>
</organism>
<dbReference type="SMART" id="SM00342">
    <property type="entry name" value="HTH_ARAC"/>
    <property type="match status" value="1"/>
</dbReference>
<keyword evidence="2" id="KW-0238">DNA-binding</keyword>
<evidence type="ECO:0000259" key="4">
    <source>
        <dbReference type="PROSITE" id="PS01124"/>
    </source>
</evidence>
<keyword evidence="3" id="KW-0804">Transcription</keyword>
<accession>A0A8J2XWH8</accession>
<evidence type="ECO:0000256" key="1">
    <source>
        <dbReference type="ARBA" id="ARBA00023015"/>
    </source>
</evidence>
<dbReference type="SUPFAM" id="SSF46689">
    <property type="entry name" value="Homeodomain-like"/>
    <property type="match status" value="1"/>
</dbReference>
<keyword evidence="1" id="KW-0805">Transcription regulation</keyword>
<dbReference type="PANTHER" id="PTHR43280:SF2">
    <property type="entry name" value="HTH-TYPE TRANSCRIPTIONAL REGULATOR EXSA"/>
    <property type="match status" value="1"/>
</dbReference>
<dbReference type="InterPro" id="IPR018062">
    <property type="entry name" value="HTH_AraC-typ_CS"/>
</dbReference>
<reference evidence="5" key="1">
    <citation type="journal article" date="2014" name="Int. J. Syst. Evol. Microbiol.">
        <title>Complete genome sequence of Corynebacterium casei LMG S-19264T (=DSM 44701T), isolated from a smear-ripened cheese.</title>
        <authorList>
            <consortium name="US DOE Joint Genome Institute (JGI-PGF)"/>
            <person name="Walter F."/>
            <person name="Albersmeier A."/>
            <person name="Kalinowski J."/>
            <person name="Ruckert C."/>
        </authorList>
    </citation>
    <scope>NUCLEOTIDE SEQUENCE</scope>
    <source>
        <strain evidence="5">CGMCC 1.15448</strain>
    </source>
</reference>
<evidence type="ECO:0000313" key="5">
    <source>
        <dbReference type="EMBL" id="GGB24055.1"/>
    </source>
</evidence>
<dbReference type="AlphaFoldDB" id="A0A8J2XWH8"/>
<evidence type="ECO:0000313" key="6">
    <source>
        <dbReference type="Proteomes" id="UP000607559"/>
    </source>
</evidence>
<dbReference type="GO" id="GO:0043565">
    <property type="term" value="F:sequence-specific DNA binding"/>
    <property type="evidence" value="ECO:0007669"/>
    <property type="project" value="InterPro"/>
</dbReference>
<dbReference type="Pfam" id="PF12833">
    <property type="entry name" value="HTH_18"/>
    <property type="match status" value="1"/>
</dbReference>
<sequence length="117" mass="14039">MKRKDAQLIREIREFLDQHLYEDHPIIDICRRFTINREKLQAGFHDQVQSTVHAYIIRQRMEKAARRLLDSDDSIKAIALNSGYKKQRSFNKTFKSIFQLTPAAYRRLHQAREEIRP</sequence>
<dbReference type="EMBL" id="BMJC01000007">
    <property type="protein sequence ID" value="GGB24055.1"/>
    <property type="molecule type" value="Genomic_DNA"/>
</dbReference>
<reference evidence="5" key="2">
    <citation type="submission" date="2020-09" db="EMBL/GenBank/DDBJ databases">
        <authorList>
            <person name="Sun Q."/>
            <person name="Zhou Y."/>
        </authorList>
    </citation>
    <scope>NUCLEOTIDE SEQUENCE</scope>
    <source>
        <strain evidence="5">CGMCC 1.15448</strain>
    </source>
</reference>
<comment type="caution">
    <text evidence="5">The sequence shown here is derived from an EMBL/GenBank/DDBJ whole genome shotgun (WGS) entry which is preliminary data.</text>
</comment>
<dbReference type="Gene3D" id="1.10.10.60">
    <property type="entry name" value="Homeodomain-like"/>
    <property type="match status" value="1"/>
</dbReference>
<dbReference type="RefSeq" id="WP_188937858.1">
    <property type="nucleotide sequence ID" value="NZ_BMJC01000007.1"/>
</dbReference>
<dbReference type="GO" id="GO:0003700">
    <property type="term" value="F:DNA-binding transcription factor activity"/>
    <property type="evidence" value="ECO:0007669"/>
    <property type="project" value="InterPro"/>
</dbReference>
<protein>
    <recommendedName>
        <fullName evidence="4">HTH araC/xylS-type domain-containing protein</fullName>
    </recommendedName>
</protein>
<keyword evidence="6" id="KW-1185">Reference proteome</keyword>
<evidence type="ECO:0000256" key="2">
    <source>
        <dbReference type="ARBA" id="ARBA00023125"/>
    </source>
</evidence>
<evidence type="ECO:0000256" key="3">
    <source>
        <dbReference type="ARBA" id="ARBA00023163"/>
    </source>
</evidence>
<feature type="domain" description="HTH araC/xylS-type" evidence="4">
    <location>
        <begin position="10"/>
        <end position="108"/>
    </location>
</feature>
<dbReference type="PROSITE" id="PS00041">
    <property type="entry name" value="HTH_ARAC_FAMILY_1"/>
    <property type="match status" value="1"/>
</dbReference>
<gene>
    <name evidence="5" type="ORF">GCM10011511_54960</name>
</gene>